<feature type="transmembrane region" description="Helical" evidence="1">
    <location>
        <begin position="75"/>
        <end position="93"/>
    </location>
</feature>
<feature type="transmembrane region" description="Helical" evidence="1">
    <location>
        <begin position="51"/>
        <end position="69"/>
    </location>
</feature>
<feature type="transmembrane region" description="Helical" evidence="1">
    <location>
        <begin position="342"/>
        <end position="360"/>
    </location>
</feature>
<feature type="transmembrane region" description="Helical" evidence="1">
    <location>
        <begin position="12"/>
        <end position="30"/>
    </location>
</feature>
<organism evidence="2 3">
    <name type="scientific">Pontibacter diazotrophicus</name>
    <dbReference type="NCBI Taxonomy" id="1400979"/>
    <lineage>
        <taxon>Bacteria</taxon>
        <taxon>Pseudomonadati</taxon>
        <taxon>Bacteroidota</taxon>
        <taxon>Cytophagia</taxon>
        <taxon>Cytophagales</taxon>
        <taxon>Hymenobacteraceae</taxon>
        <taxon>Pontibacter</taxon>
    </lineage>
</organism>
<gene>
    <name evidence="2" type="ORF">DXT99_12935</name>
</gene>
<evidence type="ECO:0000313" key="2">
    <source>
        <dbReference type="EMBL" id="RDV14858.1"/>
    </source>
</evidence>
<feature type="transmembrane region" description="Helical" evidence="1">
    <location>
        <begin position="100"/>
        <end position="133"/>
    </location>
</feature>
<dbReference type="Proteomes" id="UP000256708">
    <property type="component" value="Unassembled WGS sequence"/>
</dbReference>
<keyword evidence="1" id="KW-1133">Transmembrane helix</keyword>
<evidence type="ECO:0000256" key="1">
    <source>
        <dbReference type="SAM" id="Phobius"/>
    </source>
</evidence>
<keyword evidence="3" id="KW-1185">Reference proteome</keyword>
<name>A0A3D8LBS1_9BACT</name>
<comment type="caution">
    <text evidence="2">The sequence shown here is derived from an EMBL/GenBank/DDBJ whole genome shotgun (WGS) entry which is preliminary data.</text>
</comment>
<accession>A0A3D8LBS1</accession>
<proteinExistence type="predicted"/>
<evidence type="ECO:0000313" key="3">
    <source>
        <dbReference type="Proteomes" id="UP000256708"/>
    </source>
</evidence>
<feature type="transmembrane region" description="Helical" evidence="1">
    <location>
        <begin position="145"/>
        <end position="161"/>
    </location>
</feature>
<sequence length="368" mass="41585">MQVPEEEYLSFAVSGVVLYYIGLSLPIAGVKNIPKEVINNIGDHINSKMRGAYYLIGIGFLSSFLSPFAPPALSFFLYLLSQLKFIGCFYLYVSDSQNKVALYVVFAFLLLEALASALFHDLLLWGMFFLFIYCIKNKVSLTKKVAALVIGFFMVFLLQSVKYQYRNIAWTNTSLDAYDQSELFFGMIVDRLFSPDVLFDPKANELTITRLNQGWIITRVMNYIPIHKPYAGGETIRGAFDAALLPRFLSENKAIAGGRANMERFTGIMLQAGTSMNISLLGEGYGNFGKDGGVIFMFLIGIVFSLILRFIILKSLVNPTYLFWIPFLYLQVVKAETDLTTTLNYLVKATIVMVLVFYTFRKVLKIEI</sequence>
<keyword evidence="1" id="KW-0812">Transmembrane</keyword>
<protein>
    <recommendedName>
        <fullName evidence="4">O-antigen polysaccharide polymerase Wzy</fullName>
    </recommendedName>
</protein>
<feature type="transmembrane region" description="Helical" evidence="1">
    <location>
        <begin position="294"/>
        <end position="312"/>
    </location>
</feature>
<keyword evidence="1" id="KW-0472">Membrane</keyword>
<dbReference type="EMBL" id="QRGR01000012">
    <property type="protein sequence ID" value="RDV14858.1"/>
    <property type="molecule type" value="Genomic_DNA"/>
</dbReference>
<evidence type="ECO:0008006" key="4">
    <source>
        <dbReference type="Google" id="ProtNLM"/>
    </source>
</evidence>
<dbReference type="AlphaFoldDB" id="A0A3D8LBS1"/>
<reference evidence="3" key="1">
    <citation type="submission" date="2018-08" db="EMBL/GenBank/DDBJ databases">
        <authorList>
            <person name="Liu Z.-W."/>
            <person name="Du Z.-J."/>
        </authorList>
    </citation>
    <scope>NUCLEOTIDE SEQUENCE [LARGE SCALE GENOMIC DNA]</scope>
    <source>
        <strain evidence="3">H4X</strain>
    </source>
</reference>